<evidence type="ECO:0000256" key="4">
    <source>
        <dbReference type="ARBA" id="ARBA00023136"/>
    </source>
</evidence>
<keyword evidence="4" id="KW-0472">Membrane</keyword>
<dbReference type="InterPro" id="IPR041885">
    <property type="entry name" value="MAN1_winged_helix_dom"/>
</dbReference>
<evidence type="ECO:0000256" key="2">
    <source>
        <dbReference type="ARBA" id="ARBA00022692"/>
    </source>
</evidence>
<dbReference type="AlphaFoldDB" id="A0A368GJJ8"/>
<keyword evidence="3" id="KW-1133">Transmembrane helix</keyword>
<comment type="caution">
    <text evidence="6">The sequence shown here is derived from an EMBL/GenBank/DDBJ whole genome shotgun (WGS) entry which is preliminary data.</text>
</comment>
<accession>A0A368GJJ8</accession>
<sequence>MPRFVVLGAAAVVLVVYFDHKKWKPAKEQEQEPAFYELVDKFLDVVRDAAENGEDYISIPHVRDIICIISYVSIYHMSAGQE</sequence>
<evidence type="ECO:0000256" key="5">
    <source>
        <dbReference type="ARBA" id="ARBA00023242"/>
    </source>
</evidence>
<keyword evidence="2" id="KW-0812">Transmembrane</keyword>
<keyword evidence="7" id="KW-1185">Reference proteome</keyword>
<dbReference type="EMBL" id="JOJR01000126">
    <property type="protein sequence ID" value="RCN44534.1"/>
    <property type="molecule type" value="Genomic_DNA"/>
</dbReference>
<protein>
    <submittedName>
        <fullName evidence="6">Uncharacterized protein</fullName>
    </submittedName>
</protein>
<dbReference type="STRING" id="29170.A0A368GJJ8"/>
<dbReference type="GO" id="GO:0005637">
    <property type="term" value="C:nuclear inner membrane"/>
    <property type="evidence" value="ECO:0007669"/>
    <property type="project" value="UniProtKB-SubCell"/>
</dbReference>
<dbReference type="Gene3D" id="1.10.10.1180">
    <property type="entry name" value="MAN1, winged-helix domain"/>
    <property type="match status" value="1"/>
</dbReference>
<evidence type="ECO:0000313" key="7">
    <source>
        <dbReference type="Proteomes" id="UP000252519"/>
    </source>
</evidence>
<dbReference type="Proteomes" id="UP000252519">
    <property type="component" value="Unassembled WGS sequence"/>
</dbReference>
<reference evidence="6 7" key="1">
    <citation type="submission" date="2014-10" db="EMBL/GenBank/DDBJ databases">
        <title>Draft genome of the hookworm Ancylostoma caninum.</title>
        <authorList>
            <person name="Mitreva M."/>
        </authorList>
    </citation>
    <scope>NUCLEOTIDE SEQUENCE [LARGE SCALE GENOMIC DNA]</scope>
    <source>
        <strain evidence="6 7">Baltimore</strain>
    </source>
</reference>
<organism evidence="6 7">
    <name type="scientific">Ancylostoma caninum</name>
    <name type="common">Dog hookworm</name>
    <dbReference type="NCBI Taxonomy" id="29170"/>
    <lineage>
        <taxon>Eukaryota</taxon>
        <taxon>Metazoa</taxon>
        <taxon>Ecdysozoa</taxon>
        <taxon>Nematoda</taxon>
        <taxon>Chromadorea</taxon>
        <taxon>Rhabditida</taxon>
        <taxon>Rhabditina</taxon>
        <taxon>Rhabditomorpha</taxon>
        <taxon>Strongyloidea</taxon>
        <taxon>Ancylostomatidae</taxon>
        <taxon>Ancylostomatinae</taxon>
        <taxon>Ancylostoma</taxon>
    </lineage>
</organism>
<feature type="non-terminal residue" evidence="6">
    <location>
        <position position="82"/>
    </location>
</feature>
<gene>
    <name evidence="6" type="ORF">ANCCAN_09422</name>
</gene>
<name>A0A368GJJ8_ANCCA</name>
<comment type="subcellular location">
    <subcellularLocation>
        <location evidence="1">Nucleus inner membrane</location>
    </subcellularLocation>
</comment>
<keyword evidence="5" id="KW-0539">Nucleus</keyword>
<evidence type="ECO:0000313" key="6">
    <source>
        <dbReference type="EMBL" id="RCN44534.1"/>
    </source>
</evidence>
<dbReference type="OrthoDB" id="118234at2759"/>
<evidence type="ECO:0000256" key="1">
    <source>
        <dbReference type="ARBA" id="ARBA00004540"/>
    </source>
</evidence>
<evidence type="ECO:0000256" key="3">
    <source>
        <dbReference type="ARBA" id="ARBA00022989"/>
    </source>
</evidence>
<proteinExistence type="predicted"/>